<comment type="caution">
    <text evidence="2">The sequence shown here is derived from an EMBL/GenBank/DDBJ whole genome shotgun (WGS) entry which is preliminary data.</text>
</comment>
<protein>
    <recommendedName>
        <fullName evidence="1">MrfA-like Zn-binding domain-containing protein</fullName>
    </recommendedName>
</protein>
<name>A0A6P0CGK2_9RHOB</name>
<gene>
    <name evidence="2" type="ORF">GV827_17610</name>
</gene>
<dbReference type="InterPro" id="IPR047721">
    <property type="entry name" value="DrmB"/>
</dbReference>
<feature type="domain" description="MrfA-like Zn-binding" evidence="1">
    <location>
        <begin position="480"/>
        <end position="585"/>
    </location>
</feature>
<proteinExistence type="predicted"/>
<accession>A0A6P0CGK2</accession>
<dbReference type="EMBL" id="JAABNT010000013">
    <property type="protein sequence ID" value="NEK24206.1"/>
    <property type="molecule type" value="Genomic_DNA"/>
</dbReference>
<dbReference type="InterPro" id="IPR018973">
    <property type="entry name" value="MZB"/>
</dbReference>
<dbReference type="AlphaFoldDB" id="A0A6P0CGK2"/>
<reference evidence="2 3" key="1">
    <citation type="submission" date="2020-01" db="EMBL/GenBank/DDBJ databases">
        <title>Sulfitobacter sediminilitoris sp. nov., isolated from a tidal flat.</title>
        <authorList>
            <person name="Park S."/>
            <person name="Yoon J.-H."/>
        </authorList>
    </citation>
    <scope>NUCLEOTIDE SEQUENCE [LARGE SCALE GENOMIC DNA]</scope>
    <source>
        <strain evidence="2 3">JBTF-M27</strain>
    </source>
</reference>
<evidence type="ECO:0000313" key="2">
    <source>
        <dbReference type="EMBL" id="NEK24206.1"/>
    </source>
</evidence>
<dbReference type="RefSeq" id="WP_164355133.1">
    <property type="nucleotide sequence ID" value="NZ_JAABNT010000013.1"/>
</dbReference>
<sequence>MSSKDEIRLSQLIQTFGPGAIVDLPDNSVMIMGLDSWPIAFGNQSMRQIKEPRLVNYLTKLLNNSEDGESWLATGVTLSLYEPPLNGDTPTGHKTPAVPAVKYPRWEVVSDPSDLSKQELRRFRSGEKPKGKKGQTISPVRWVAACSKGHIDDIDWRYFVHQGKNCQQTMYMKDEGAAGDPQYITVQCDCGANRKLSELFTENALGTCKGYRPWIEGYTATACNESQRPMTRGAINNYYSQTLKLIALPTDQNEIEQKIQDHLPAFDSVKSLEEALHPIHYGQGPIKNAFEGISQAEVWAALQKVRADQISSDTSDIENPKVEEYAILASGKKLIGQNSLGARLHAETLDDADWRDPGEFDTSFISSLAKVHRLCEVTCLYGFTRIEPAPSPFDEIQEDITLEVKGQSLADKVTWLPAMEQFGEGLFLKFDISEVQKRIGTLGKESSLNELKQRYDSWYQKDPTRRRPYPGDEYVFVHSLSHLLIEQISLEAGYPSTSLSERIYVLKPEGSGRVSKLGLLIYAAGGGSQGTLGGLLDQAINLPATLQRGIKRQSVCGNDPICSSDSELLTSDVDMINGAACHGCLFTAETSCERRNTLLDRISMLEILGAR</sequence>
<dbReference type="Pfam" id="PF09369">
    <property type="entry name" value="MZB"/>
    <property type="match status" value="1"/>
</dbReference>
<organism evidence="2 3">
    <name type="scientific">Sulfitobacter sediminilitoris</name>
    <dbReference type="NCBI Taxonomy" id="2698830"/>
    <lineage>
        <taxon>Bacteria</taxon>
        <taxon>Pseudomonadati</taxon>
        <taxon>Pseudomonadota</taxon>
        <taxon>Alphaproteobacteria</taxon>
        <taxon>Rhodobacterales</taxon>
        <taxon>Roseobacteraceae</taxon>
        <taxon>Sulfitobacter</taxon>
    </lineage>
</organism>
<evidence type="ECO:0000259" key="1">
    <source>
        <dbReference type="Pfam" id="PF09369"/>
    </source>
</evidence>
<keyword evidence="3" id="KW-1185">Reference proteome</keyword>
<dbReference type="NCBIfam" id="NF038324">
    <property type="entry name" value="DrmB_fam"/>
    <property type="match status" value="1"/>
</dbReference>
<dbReference type="Proteomes" id="UP000468591">
    <property type="component" value="Unassembled WGS sequence"/>
</dbReference>
<evidence type="ECO:0000313" key="3">
    <source>
        <dbReference type="Proteomes" id="UP000468591"/>
    </source>
</evidence>